<accession>A0A6J6SE44</accession>
<feature type="region of interest" description="Disordered" evidence="2">
    <location>
        <begin position="1"/>
        <end position="20"/>
    </location>
</feature>
<keyword evidence="1" id="KW-0418">Kinase</keyword>
<protein>
    <submittedName>
        <fullName evidence="4">Unannotated protein</fullName>
    </submittedName>
</protein>
<dbReference type="InterPro" id="IPR050267">
    <property type="entry name" value="Anti-sigma-factor_SerPK"/>
</dbReference>
<dbReference type="CDD" id="cd16936">
    <property type="entry name" value="HATPase_RsbW-like"/>
    <property type="match status" value="1"/>
</dbReference>
<proteinExistence type="predicted"/>
<evidence type="ECO:0000313" key="4">
    <source>
        <dbReference type="EMBL" id="CAB4732835.1"/>
    </source>
</evidence>
<reference evidence="4" key="1">
    <citation type="submission" date="2020-05" db="EMBL/GenBank/DDBJ databases">
        <authorList>
            <person name="Chiriac C."/>
            <person name="Salcher M."/>
            <person name="Ghai R."/>
            <person name="Kavagutti S V."/>
        </authorList>
    </citation>
    <scope>NUCLEOTIDE SEQUENCE</scope>
</reference>
<dbReference type="GO" id="GO:0004674">
    <property type="term" value="F:protein serine/threonine kinase activity"/>
    <property type="evidence" value="ECO:0007669"/>
    <property type="project" value="UniProtKB-KW"/>
</dbReference>
<dbReference type="AlphaFoldDB" id="A0A6J6SE44"/>
<evidence type="ECO:0000259" key="3">
    <source>
        <dbReference type="Pfam" id="PF13581"/>
    </source>
</evidence>
<feature type="domain" description="Histidine kinase/HSP90-like ATPase" evidence="3">
    <location>
        <begin position="214"/>
        <end position="327"/>
    </location>
</feature>
<evidence type="ECO:0000256" key="2">
    <source>
        <dbReference type="SAM" id="MobiDB-lite"/>
    </source>
</evidence>
<organism evidence="4">
    <name type="scientific">freshwater metagenome</name>
    <dbReference type="NCBI Taxonomy" id="449393"/>
    <lineage>
        <taxon>unclassified sequences</taxon>
        <taxon>metagenomes</taxon>
        <taxon>ecological metagenomes</taxon>
    </lineage>
</organism>
<dbReference type="Pfam" id="PF13581">
    <property type="entry name" value="HATPase_c_2"/>
    <property type="match status" value="1"/>
</dbReference>
<feature type="region of interest" description="Disordered" evidence="2">
    <location>
        <begin position="197"/>
        <end position="218"/>
    </location>
</feature>
<dbReference type="Gene3D" id="3.30.565.10">
    <property type="entry name" value="Histidine kinase-like ATPase, C-terminal domain"/>
    <property type="match status" value="1"/>
</dbReference>
<keyword evidence="1" id="KW-0723">Serine/threonine-protein kinase</keyword>
<dbReference type="InterPro" id="IPR003594">
    <property type="entry name" value="HATPase_dom"/>
</dbReference>
<dbReference type="PANTHER" id="PTHR35526:SF3">
    <property type="entry name" value="ANTI-SIGMA-F FACTOR RSBW"/>
    <property type="match status" value="1"/>
</dbReference>
<dbReference type="Gene3D" id="3.30.450.40">
    <property type="match status" value="1"/>
</dbReference>
<dbReference type="PANTHER" id="PTHR35526">
    <property type="entry name" value="ANTI-SIGMA-F FACTOR RSBW-RELATED"/>
    <property type="match status" value="1"/>
</dbReference>
<gene>
    <name evidence="4" type="ORF">UFOPK2761_00645</name>
</gene>
<name>A0A6J6SE44_9ZZZZ</name>
<dbReference type="EMBL" id="CAEZYQ010000003">
    <property type="protein sequence ID" value="CAB4732835.1"/>
    <property type="molecule type" value="Genomic_DNA"/>
</dbReference>
<evidence type="ECO:0000256" key="1">
    <source>
        <dbReference type="ARBA" id="ARBA00022527"/>
    </source>
</evidence>
<keyword evidence="1" id="KW-0808">Transferase</keyword>
<sequence>MPDRGQVDPAAQGQGSVTPSGALTRLESALAEASGAGDVDEIARAVLADLALLPGVCRVGLALTEGGGRRLRFTSGPDAGDPLPDQPEWCHIDAYDDVPLTDVVRTGRPIHAELATLEERWPWLVEQERERGGSVLAVVPLPGTGSPIGGLLVVLETTPDRGAAGPDLLEAAARRTAEAIADVRSRRSRDLAEELAETEAAAEPGARTASLRLPPEPTAPRRARAFLSEELQTWGVGEEIVETAQLCLSEVVTNAVNHAHTVADVRLSLLEGVLTVLVRDRGAQGDVVEPTREEDPLAVYGRGLMLVEALTDRWGSERDAGGTTVWFALDLDRRADDLAEEWGQERGEQPDEPA</sequence>
<dbReference type="SUPFAM" id="SSF55874">
    <property type="entry name" value="ATPase domain of HSP90 chaperone/DNA topoisomerase II/histidine kinase"/>
    <property type="match status" value="1"/>
</dbReference>
<dbReference type="InterPro" id="IPR029016">
    <property type="entry name" value="GAF-like_dom_sf"/>
</dbReference>
<dbReference type="InterPro" id="IPR036890">
    <property type="entry name" value="HATPase_C_sf"/>
</dbReference>
<dbReference type="SUPFAM" id="SSF55781">
    <property type="entry name" value="GAF domain-like"/>
    <property type="match status" value="1"/>
</dbReference>